<keyword evidence="3" id="KW-1185">Reference proteome</keyword>
<dbReference type="Gene3D" id="3.30.70.100">
    <property type="match status" value="1"/>
</dbReference>
<dbReference type="InterPro" id="IPR050744">
    <property type="entry name" value="AI-2_Isomerase_LsrG"/>
</dbReference>
<dbReference type="EMBL" id="QGMY01000002">
    <property type="protein sequence ID" value="PWR74282.1"/>
    <property type="molecule type" value="Genomic_DNA"/>
</dbReference>
<dbReference type="Proteomes" id="UP000245657">
    <property type="component" value="Unassembled WGS sequence"/>
</dbReference>
<dbReference type="PANTHER" id="PTHR33336">
    <property type="entry name" value="QUINOL MONOOXYGENASE YGIN-RELATED"/>
    <property type="match status" value="1"/>
</dbReference>
<dbReference type="PROSITE" id="PS51725">
    <property type="entry name" value="ABM"/>
    <property type="match status" value="1"/>
</dbReference>
<dbReference type="GO" id="GO:0003824">
    <property type="term" value="F:catalytic activity"/>
    <property type="evidence" value="ECO:0007669"/>
    <property type="project" value="TreeGrafter"/>
</dbReference>
<dbReference type="SUPFAM" id="SSF54909">
    <property type="entry name" value="Dimeric alpha+beta barrel"/>
    <property type="match status" value="1"/>
</dbReference>
<sequence length="103" mass="12069">MSMLVVIAECRILPDHWQEFEEEMEIITELVKSESGCLRYDTTTSIEEPGLFYIIEEWESKEHFNAHLKTPHMVNHKNVAATWAAKPVRLSLYEVLTIQHIEI</sequence>
<gene>
    <name evidence="2" type="ORF">DK846_03815</name>
</gene>
<proteinExistence type="predicted"/>
<dbReference type="InterPro" id="IPR007138">
    <property type="entry name" value="ABM_dom"/>
</dbReference>
<evidence type="ECO:0000313" key="3">
    <source>
        <dbReference type="Proteomes" id="UP000245657"/>
    </source>
</evidence>
<protein>
    <recommendedName>
        <fullName evidence="1">ABM domain-containing protein</fullName>
    </recommendedName>
</protein>
<dbReference type="AlphaFoldDB" id="A0A2V2N2D4"/>
<evidence type="ECO:0000313" key="2">
    <source>
        <dbReference type="EMBL" id="PWR74282.1"/>
    </source>
</evidence>
<name>A0A2V2N2D4_9EURY</name>
<organism evidence="2 3">
    <name type="scientific">Methanospirillum lacunae</name>
    <dbReference type="NCBI Taxonomy" id="668570"/>
    <lineage>
        <taxon>Archaea</taxon>
        <taxon>Methanobacteriati</taxon>
        <taxon>Methanobacteriota</taxon>
        <taxon>Stenosarchaea group</taxon>
        <taxon>Methanomicrobia</taxon>
        <taxon>Methanomicrobiales</taxon>
        <taxon>Methanospirillaceae</taxon>
        <taxon>Methanospirillum</taxon>
    </lineage>
</organism>
<dbReference type="InterPro" id="IPR011008">
    <property type="entry name" value="Dimeric_a/b-barrel"/>
</dbReference>
<comment type="caution">
    <text evidence="2">The sequence shown here is derived from an EMBL/GenBank/DDBJ whole genome shotgun (WGS) entry which is preliminary data.</text>
</comment>
<feature type="domain" description="ABM" evidence="1">
    <location>
        <begin position="4"/>
        <end position="92"/>
    </location>
</feature>
<reference evidence="2 3" key="1">
    <citation type="submission" date="2018-05" db="EMBL/GenBank/DDBJ databases">
        <title>Draft genome of Methanospirillum lacunae Ki8-1.</title>
        <authorList>
            <person name="Dueholm M.S."/>
            <person name="Nielsen P.H."/>
            <person name="Bakmann L.F."/>
            <person name="Otzen D.E."/>
        </authorList>
    </citation>
    <scope>NUCLEOTIDE SEQUENCE [LARGE SCALE GENOMIC DNA]</scope>
    <source>
        <strain evidence="2 3">Ki8-1</strain>
    </source>
</reference>
<dbReference type="PANTHER" id="PTHR33336:SF3">
    <property type="entry name" value="ABM DOMAIN-CONTAINING PROTEIN"/>
    <property type="match status" value="1"/>
</dbReference>
<evidence type="ECO:0000259" key="1">
    <source>
        <dbReference type="PROSITE" id="PS51725"/>
    </source>
</evidence>
<accession>A0A2V2N2D4</accession>
<dbReference type="Pfam" id="PF03992">
    <property type="entry name" value="ABM"/>
    <property type="match status" value="1"/>
</dbReference>